<dbReference type="PROSITE" id="PS51061">
    <property type="entry name" value="R3H"/>
    <property type="match status" value="1"/>
</dbReference>
<evidence type="ECO:0000313" key="9">
    <source>
        <dbReference type="Proteomes" id="UP000054099"/>
    </source>
</evidence>
<sequence>MKQIQVTGKTVEEAVSAALAELQASKEEVEVKVLEESKKGFLGFGGKPALIEVSIKPDPIKTAVAFLQEVTDKMGVPVTISLKENREETIFELSGEKIAILIGKRGQTLNSLQYLTNLVANNHSSNYLRIILDAENYRERRRESLQRLAMHTAQRVAATGKGVALDPMPSNERKAIHMALRNNKKIETSSEGAEPFRKVIIRPAKN</sequence>
<dbReference type="InterPro" id="IPR038008">
    <property type="entry name" value="Jag_KH"/>
</dbReference>
<dbReference type="GO" id="GO:0008360">
    <property type="term" value="P:regulation of cell shape"/>
    <property type="evidence" value="ECO:0007669"/>
    <property type="project" value="UniProtKB-KW"/>
</dbReference>
<dbReference type="EMBL" id="LNQN01000005">
    <property type="protein sequence ID" value="KSU81676.1"/>
    <property type="molecule type" value="Genomic_DNA"/>
</dbReference>
<evidence type="ECO:0000259" key="7">
    <source>
        <dbReference type="PROSITE" id="PS51061"/>
    </source>
</evidence>
<reference evidence="8 9" key="1">
    <citation type="journal article" date="2014" name="Antonie Van Leeuwenhoek">
        <title>Fictibacillus enclensis sp. nov., isolated from marine sediment.</title>
        <authorList>
            <person name="Dastager S.G."/>
            <person name="Mawlankar R."/>
            <person name="Srinivasan K."/>
            <person name="Tang S.K."/>
            <person name="Lee J.C."/>
            <person name="Ramana V.V."/>
            <person name="Shouche Y.S."/>
        </authorList>
    </citation>
    <scope>NUCLEOTIDE SEQUENCE [LARGE SCALE GENOMIC DNA]</scope>
    <source>
        <strain evidence="8 9">NIO-1003</strain>
    </source>
</reference>
<keyword evidence="4 6" id="KW-0143">Chaperone</keyword>
<dbReference type="InterPro" id="IPR038247">
    <property type="entry name" value="Jag_N_dom_sf"/>
</dbReference>
<dbReference type="SMART" id="SM00393">
    <property type="entry name" value="R3H"/>
    <property type="match status" value="1"/>
</dbReference>
<comment type="subunit">
    <text evidence="6">Forms a complex with KhpA.</text>
</comment>
<comment type="subcellular location">
    <subcellularLocation>
        <location evidence="6">Cytoplasm</location>
    </subcellularLocation>
</comment>
<comment type="domain">
    <text evidence="6">Has an N-terminal Jag-N domain and 2 RNA-binding domains (KH and R3H).</text>
</comment>
<dbReference type="CDD" id="cd02644">
    <property type="entry name" value="R3H_jag"/>
    <property type="match status" value="1"/>
</dbReference>
<gene>
    <name evidence="6" type="primary">khpB</name>
    <name evidence="6" type="synonym">eloR</name>
    <name evidence="8" type="ORF">AS030_15375</name>
</gene>
<dbReference type="InterPro" id="IPR039247">
    <property type="entry name" value="KhpB"/>
</dbReference>
<keyword evidence="1 6" id="KW-0963">Cytoplasm</keyword>
<dbReference type="GO" id="GO:0071555">
    <property type="term" value="P:cell wall organization"/>
    <property type="evidence" value="ECO:0007669"/>
    <property type="project" value="UniProtKB-KW"/>
</dbReference>
<dbReference type="SMART" id="SM01245">
    <property type="entry name" value="Jag_N"/>
    <property type="match status" value="1"/>
</dbReference>
<dbReference type="NCBIfam" id="NF041568">
    <property type="entry name" value="Jag_EloR"/>
    <property type="match status" value="1"/>
</dbReference>
<dbReference type="HAMAP" id="MF_00867">
    <property type="entry name" value="KhpB"/>
    <property type="match status" value="1"/>
</dbReference>
<dbReference type="GO" id="GO:0005737">
    <property type="term" value="C:cytoplasm"/>
    <property type="evidence" value="ECO:0007669"/>
    <property type="project" value="UniProtKB-SubCell"/>
</dbReference>
<evidence type="ECO:0000256" key="4">
    <source>
        <dbReference type="ARBA" id="ARBA00023186"/>
    </source>
</evidence>
<keyword evidence="5 6" id="KW-0961">Cell wall biogenesis/degradation</keyword>
<dbReference type="SUPFAM" id="SSF82708">
    <property type="entry name" value="R3H domain"/>
    <property type="match status" value="1"/>
</dbReference>
<evidence type="ECO:0000256" key="1">
    <source>
        <dbReference type="ARBA" id="ARBA00022490"/>
    </source>
</evidence>
<feature type="domain" description="R3H" evidence="7">
    <location>
        <begin position="139"/>
        <end position="205"/>
    </location>
</feature>
<proteinExistence type="inferred from homology"/>
<organism evidence="8 9">
    <name type="scientific">Fictibacillus enclensis</name>
    <dbReference type="NCBI Taxonomy" id="1017270"/>
    <lineage>
        <taxon>Bacteria</taxon>
        <taxon>Bacillati</taxon>
        <taxon>Bacillota</taxon>
        <taxon>Bacilli</taxon>
        <taxon>Bacillales</taxon>
        <taxon>Fictibacillaceae</taxon>
        <taxon>Fictibacillus</taxon>
    </lineage>
</organism>
<dbReference type="Pfam" id="PF13083">
    <property type="entry name" value="KH_KhpA-B"/>
    <property type="match status" value="1"/>
</dbReference>
<dbReference type="GO" id="GO:0003723">
    <property type="term" value="F:RNA binding"/>
    <property type="evidence" value="ECO:0007669"/>
    <property type="project" value="UniProtKB-UniRule"/>
</dbReference>
<dbReference type="PANTHER" id="PTHR35800">
    <property type="entry name" value="PROTEIN JAG"/>
    <property type="match status" value="1"/>
</dbReference>
<accession>A0A0V8J3K3</accession>
<name>A0A0V8J3K3_9BACL</name>
<dbReference type="Pfam" id="PF14804">
    <property type="entry name" value="Jag_N"/>
    <property type="match status" value="1"/>
</dbReference>
<comment type="function">
    <text evidence="6">A probable RNA chaperone. Forms a complex with KhpA which binds to cellular RNA and controls its expression. Plays a role in peptidoglycan (PG) homeostasis and cell length regulation.</text>
</comment>
<dbReference type="CDD" id="cd02414">
    <property type="entry name" value="KH-II_Jag"/>
    <property type="match status" value="1"/>
</dbReference>
<evidence type="ECO:0000313" key="8">
    <source>
        <dbReference type="EMBL" id="KSU81676.1"/>
    </source>
</evidence>
<evidence type="ECO:0000256" key="6">
    <source>
        <dbReference type="HAMAP-Rule" id="MF_00867"/>
    </source>
</evidence>
<dbReference type="OrthoDB" id="9794483at2"/>
<keyword evidence="9" id="KW-1185">Reference proteome</keyword>
<dbReference type="InterPro" id="IPR032782">
    <property type="entry name" value="KhpB_N"/>
</dbReference>
<evidence type="ECO:0000256" key="3">
    <source>
        <dbReference type="ARBA" id="ARBA00022960"/>
    </source>
</evidence>
<dbReference type="InterPro" id="IPR036867">
    <property type="entry name" value="R3H_dom_sf"/>
</dbReference>
<evidence type="ECO:0000256" key="5">
    <source>
        <dbReference type="ARBA" id="ARBA00023316"/>
    </source>
</evidence>
<dbReference type="Gene3D" id="3.30.30.80">
    <property type="entry name" value="probable RNA-binding protein from clostridium symbiosum atcc 14940"/>
    <property type="match status" value="1"/>
</dbReference>
<dbReference type="Pfam" id="PF01424">
    <property type="entry name" value="R3H"/>
    <property type="match status" value="1"/>
</dbReference>
<dbReference type="Proteomes" id="UP000054099">
    <property type="component" value="Unassembled WGS sequence"/>
</dbReference>
<evidence type="ECO:0000256" key="2">
    <source>
        <dbReference type="ARBA" id="ARBA00022884"/>
    </source>
</evidence>
<keyword evidence="2 6" id="KW-0694">RNA-binding</keyword>
<comment type="caution">
    <text evidence="6">Lacks conserved residue(s) required for the propagation of feature annotation.</text>
</comment>
<comment type="caution">
    <text evidence="8">The sequence shown here is derived from an EMBL/GenBank/DDBJ whole genome shotgun (WGS) entry which is preliminary data.</text>
</comment>
<dbReference type="InterPro" id="IPR034079">
    <property type="entry name" value="R3H_KhpB"/>
</dbReference>
<dbReference type="PANTHER" id="PTHR35800:SF1">
    <property type="entry name" value="RNA-BINDING PROTEIN KHPB"/>
    <property type="match status" value="1"/>
</dbReference>
<dbReference type="InterPro" id="IPR015946">
    <property type="entry name" value="KH_dom-like_a/b"/>
</dbReference>
<comment type="similarity">
    <text evidence="6">Belongs to the KhpB RNA-binding protein family.</text>
</comment>
<dbReference type="Gene3D" id="3.30.1370.50">
    <property type="entry name" value="R3H-like domain"/>
    <property type="match status" value="1"/>
</dbReference>
<protein>
    <recommendedName>
        <fullName evidence="6">RNA-binding protein KhpB</fullName>
    </recommendedName>
    <alternativeName>
        <fullName evidence="6">RNA-binding protein EloR</fullName>
    </alternativeName>
</protein>
<keyword evidence="3 6" id="KW-0133">Cell shape</keyword>
<dbReference type="InterPro" id="IPR001374">
    <property type="entry name" value="R3H_dom"/>
</dbReference>
<dbReference type="RefSeq" id="WP_061973090.1">
    <property type="nucleotide sequence ID" value="NZ_FMAV01000003.1"/>
</dbReference>
<dbReference type="AlphaFoldDB" id="A0A0V8J3K3"/>
<dbReference type="Gene3D" id="3.30.300.20">
    <property type="match status" value="1"/>
</dbReference>
<dbReference type="GO" id="GO:0009252">
    <property type="term" value="P:peptidoglycan biosynthetic process"/>
    <property type="evidence" value="ECO:0007669"/>
    <property type="project" value="UniProtKB-UniRule"/>
</dbReference>